<keyword evidence="1" id="KW-1133">Transmembrane helix</keyword>
<reference evidence="3" key="1">
    <citation type="submission" date="2016-05" db="EMBL/GenBank/DDBJ databases">
        <title>Comparative genomics of biotechnologically important yeasts.</title>
        <authorList>
            <consortium name="DOE Joint Genome Institute"/>
            <person name="Riley R."/>
            <person name="Haridas S."/>
            <person name="Wolfe K.H."/>
            <person name="Lopes M.R."/>
            <person name="Hittinger C.T."/>
            <person name="Goker M."/>
            <person name="Salamov A."/>
            <person name="Wisecaver J."/>
            <person name="Long T.M."/>
            <person name="Aerts A.L."/>
            <person name="Barry K."/>
            <person name="Choi C."/>
            <person name="Clum A."/>
            <person name="Coughlan A.Y."/>
            <person name="Deshpande S."/>
            <person name="Douglass A.P."/>
            <person name="Hanson S.J."/>
            <person name="Klenk H.-P."/>
            <person name="Labutti K."/>
            <person name="Lapidus A."/>
            <person name="Lindquist E."/>
            <person name="Lipzen A."/>
            <person name="Meier-Kolthoff J.P."/>
            <person name="Ohm R.A."/>
            <person name="Otillar R.P."/>
            <person name="Pangilinan J."/>
            <person name="Peng Y."/>
            <person name="Rokas A."/>
            <person name="Rosa C.A."/>
            <person name="Scheuner C."/>
            <person name="Sibirny A.A."/>
            <person name="Slot J.C."/>
            <person name="Stielow J.B."/>
            <person name="Sun H."/>
            <person name="Kurtzman C.P."/>
            <person name="Blackwell M."/>
            <person name="Grigoriev I.V."/>
            <person name="Jeffries T.W."/>
        </authorList>
    </citation>
    <scope>NUCLEOTIDE SEQUENCE [LARGE SCALE GENOMIC DNA]</scope>
    <source>
        <strain evidence="3">NRRL Y-17324</strain>
    </source>
</reference>
<evidence type="ECO:0000313" key="3">
    <source>
        <dbReference type="Proteomes" id="UP000094285"/>
    </source>
</evidence>
<dbReference type="EMBL" id="KV453912">
    <property type="protein sequence ID" value="ODV79012.1"/>
    <property type="molecule type" value="Genomic_DNA"/>
</dbReference>
<keyword evidence="1" id="KW-0472">Membrane</keyword>
<dbReference type="AlphaFoldDB" id="A0A1E4SHV8"/>
<dbReference type="GeneID" id="30981783"/>
<keyword evidence="3" id="KW-1185">Reference proteome</keyword>
<dbReference type="STRING" id="984487.A0A1E4SHV8"/>
<evidence type="ECO:0000256" key="1">
    <source>
        <dbReference type="SAM" id="Phobius"/>
    </source>
</evidence>
<feature type="transmembrane region" description="Helical" evidence="1">
    <location>
        <begin position="46"/>
        <end position="66"/>
    </location>
</feature>
<accession>A0A1E4SHV8</accession>
<evidence type="ECO:0000313" key="2">
    <source>
        <dbReference type="EMBL" id="ODV79012.1"/>
    </source>
</evidence>
<dbReference type="RefSeq" id="XP_020064134.1">
    <property type="nucleotide sequence ID" value="XM_020207646.1"/>
</dbReference>
<organism evidence="2 3">
    <name type="scientific">Suhomyces tanzawaensis NRRL Y-17324</name>
    <dbReference type="NCBI Taxonomy" id="984487"/>
    <lineage>
        <taxon>Eukaryota</taxon>
        <taxon>Fungi</taxon>
        <taxon>Dikarya</taxon>
        <taxon>Ascomycota</taxon>
        <taxon>Saccharomycotina</taxon>
        <taxon>Pichiomycetes</taxon>
        <taxon>Debaryomycetaceae</taxon>
        <taxon>Suhomyces</taxon>
    </lineage>
</organism>
<proteinExistence type="predicted"/>
<dbReference type="Proteomes" id="UP000094285">
    <property type="component" value="Unassembled WGS sequence"/>
</dbReference>
<dbReference type="OrthoDB" id="4025944at2759"/>
<sequence length="268" mass="31078">MYSVGPPRNSYIPTKTPIQAFWYNRVPSSVKYFGLIGLSAFTFTHVHPNVLVTVGPPVLVAGYYGYKQLMKRIYQRETKKLTEVKPGNDIVQIRKYDESEMYNVLNGLENQFQHFTHQILEVAEKRIVDYVIEVETRGLLENRTVTSISQMFMDENHQISVHLGKDLETFVMLKVGEDDFIKLSLPFYDSNDRKRRLGTVQIYLLQQESKNEAESFIQYRMGIEISQYMKPGSIFFTSVGEGVYKSKVLLDNESDKERDDIEETIEAN</sequence>
<gene>
    <name evidence="2" type="ORF">CANTADRAFT_26094</name>
</gene>
<protein>
    <submittedName>
        <fullName evidence="2">Uncharacterized protein</fullName>
    </submittedName>
</protein>
<keyword evidence="1" id="KW-0812">Transmembrane</keyword>
<name>A0A1E4SHV8_9ASCO</name>